<feature type="transmembrane region" description="Helical" evidence="2">
    <location>
        <begin position="223"/>
        <end position="242"/>
    </location>
</feature>
<evidence type="ECO:0000313" key="4">
    <source>
        <dbReference type="Proteomes" id="UP001183643"/>
    </source>
</evidence>
<dbReference type="Proteomes" id="UP001183643">
    <property type="component" value="Unassembled WGS sequence"/>
</dbReference>
<comment type="caution">
    <text evidence="3">The sequence shown here is derived from an EMBL/GenBank/DDBJ whole genome shotgun (WGS) entry which is preliminary data.</text>
</comment>
<feature type="transmembrane region" description="Helical" evidence="2">
    <location>
        <begin position="41"/>
        <end position="60"/>
    </location>
</feature>
<proteinExistence type="predicted"/>
<keyword evidence="2" id="KW-0812">Transmembrane</keyword>
<evidence type="ECO:0008006" key="5">
    <source>
        <dbReference type="Google" id="ProtNLM"/>
    </source>
</evidence>
<organism evidence="3 4">
    <name type="scientific">Catenuloplanes atrovinosus</name>
    <dbReference type="NCBI Taxonomy" id="137266"/>
    <lineage>
        <taxon>Bacteria</taxon>
        <taxon>Bacillati</taxon>
        <taxon>Actinomycetota</taxon>
        <taxon>Actinomycetes</taxon>
        <taxon>Micromonosporales</taxon>
        <taxon>Micromonosporaceae</taxon>
        <taxon>Catenuloplanes</taxon>
    </lineage>
</organism>
<feature type="compositionally biased region" description="Pro residues" evidence="1">
    <location>
        <begin position="336"/>
        <end position="348"/>
    </location>
</feature>
<evidence type="ECO:0000256" key="2">
    <source>
        <dbReference type="SAM" id="Phobius"/>
    </source>
</evidence>
<keyword evidence="2" id="KW-0472">Membrane</keyword>
<feature type="region of interest" description="Disordered" evidence="1">
    <location>
        <begin position="1"/>
        <end position="35"/>
    </location>
</feature>
<reference evidence="3" key="1">
    <citation type="submission" date="2023-07" db="EMBL/GenBank/DDBJ databases">
        <title>Sequencing the genomes of 1000 actinobacteria strains.</title>
        <authorList>
            <person name="Klenk H.-P."/>
        </authorList>
    </citation>
    <scope>NUCLEOTIDE SEQUENCE</scope>
    <source>
        <strain evidence="3">DSM 44707</strain>
    </source>
</reference>
<dbReference type="EMBL" id="JAVDYB010000001">
    <property type="protein sequence ID" value="MDR7277283.1"/>
    <property type="molecule type" value="Genomic_DNA"/>
</dbReference>
<evidence type="ECO:0000313" key="3">
    <source>
        <dbReference type="EMBL" id="MDR7277283.1"/>
    </source>
</evidence>
<protein>
    <recommendedName>
        <fullName evidence="5">LysM domain-containing protein</fullName>
    </recommendedName>
</protein>
<dbReference type="AlphaFoldDB" id="A0AAE3YNV9"/>
<feature type="transmembrane region" description="Helical" evidence="2">
    <location>
        <begin position="182"/>
        <end position="202"/>
    </location>
</feature>
<name>A0AAE3YNV9_9ACTN</name>
<feature type="compositionally biased region" description="Low complexity" evidence="1">
    <location>
        <begin position="148"/>
        <end position="162"/>
    </location>
</feature>
<keyword evidence="2" id="KW-1133">Transmembrane helix</keyword>
<sequence length="550" mass="55852">MARGIVMQRESATKGGKDVRSRISGNDAAASPGWRHRGGRWVAAIALALAATAATGAGAAEAVVAVPATASAAPSGKYYIVGTDADGRPEYLYAIAAATLGDGRRYPEIIALNQGRVQPDGRHLSDPPVLQPGWILHLPADARGEGVRTGTSPSGGTPTGTPAIPPPPAIARPPAADPAAPLIRIVSLCAAGGLVVLAALVVRRGRGHVRGRRPERRRAPRKVIGTAVAVRAVAVVPAAPVITAVPPVTVGAELGEPATEAVELSAPGAPSGPVVVEPSPPSRLSGRARAPLPAPDERPAGWSPPGPPRPCAAAEEPKASRGVPDEPVPASGDAPVPVPAELPAPPTTPAHLADLQRPDAPAAVHLVAPLRASLRSGGDRIQVSLVGARTHATDSRHYAWLAPGQQPPVVDGSVVLGHGDQGRLWVDLTLSPDPLTVTGPAEAALRHLHTLIDQLWAAGSPVAVHGTALRDGLPAGCRYVADLAGLPEVLTGTAGVAAGRFQIVVLAAGDGDMTGPIQRFCRSAGPRVIPIVTGAVPDARWTVRLTDPAG</sequence>
<dbReference type="RefSeq" id="WP_310369476.1">
    <property type="nucleotide sequence ID" value="NZ_JAVDYB010000001.1"/>
</dbReference>
<feature type="region of interest" description="Disordered" evidence="1">
    <location>
        <begin position="145"/>
        <end position="165"/>
    </location>
</feature>
<gene>
    <name evidence="3" type="ORF">J2S41_004061</name>
</gene>
<feature type="region of interest" description="Disordered" evidence="1">
    <location>
        <begin position="262"/>
        <end position="351"/>
    </location>
</feature>
<feature type="compositionally biased region" description="Low complexity" evidence="1">
    <location>
        <begin position="265"/>
        <end position="277"/>
    </location>
</feature>
<accession>A0AAE3YNV9</accession>
<keyword evidence="4" id="KW-1185">Reference proteome</keyword>
<feature type="compositionally biased region" description="Basic and acidic residues" evidence="1">
    <location>
        <begin position="11"/>
        <end position="21"/>
    </location>
</feature>
<evidence type="ECO:0000256" key="1">
    <source>
        <dbReference type="SAM" id="MobiDB-lite"/>
    </source>
</evidence>